<sequence>MVNTNFEHSALEADIQKLSREISQKRNLPENKDFSDKELIKQSIQPIISPNMEARQSQQNQNAVNQILPDYLNNSPSEIKLEVEKLIDQTLHQGIEKTIKDAAKSSAFVLDAFHDVLVDKLHEELQKRKLI</sequence>
<protein>
    <submittedName>
        <fullName evidence="1">Uncharacterized protein</fullName>
    </submittedName>
</protein>
<organism evidence="1 2">
    <name type="scientific">Candidatus Wolfebacteria bacterium GW2011_GWC1_37_10</name>
    <dbReference type="NCBI Taxonomy" id="1619010"/>
    <lineage>
        <taxon>Bacteria</taxon>
        <taxon>Candidatus Wolfeibacteriota</taxon>
    </lineage>
</organism>
<dbReference type="AlphaFoldDB" id="A0A0G0J509"/>
<accession>A0A0G0J509</accession>
<name>A0A0G0J509_9BACT</name>
<gene>
    <name evidence="1" type="ORF">US36_C0002G0026</name>
</gene>
<reference evidence="1 2" key="1">
    <citation type="journal article" date="2015" name="Nature">
        <title>rRNA introns, odd ribosomes, and small enigmatic genomes across a large radiation of phyla.</title>
        <authorList>
            <person name="Brown C.T."/>
            <person name="Hug L.A."/>
            <person name="Thomas B.C."/>
            <person name="Sharon I."/>
            <person name="Castelle C.J."/>
            <person name="Singh A."/>
            <person name="Wilkins M.J."/>
            <person name="Williams K.H."/>
            <person name="Banfield J.F."/>
        </authorList>
    </citation>
    <scope>NUCLEOTIDE SEQUENCE [LARGE SCALE GENOMIC DNA]</scope>
</reference>
<dbReference type="EMBL" id="LBSR01000002">
    <property type="protein sequence ID" value="KKQ23301.1"/>
    <property type="molecule type" value="Genomic_DNA"/>
</dbReference>
<evidence type="ECO:0000313" key="2">
    <source>
        <dbReference type="Proteomes" id="UP000034044"/>
    </source>
</evidence>
<proteinExistence type="predicted"/>
<comment type="caution">
    <text evidence="1">The sequence shown here is derived from an EMBL/GenBank/DDBJ whole genome shotgun (WGS) entry which is preliminary data.</text>
</comment>
<dbReference type="Proteomes" id="UP000034044">
    <property type="component" value="Unassembled WGS sequence"/>
</dbReference>
<evidence type="ECO:0000313" key="1">
    <source>
        <dbReference type="EMBL" id="KKQ23301.1"/>
    </source>
</evidence>